<keyword evidence="1" id="KW-0812">Transmembrane</keyword>
<proteinExistence type="predicted"/>
<evidence type="ECO:0000256" key="1">
    <source>
        <dbReference type="SAM" id="Phobius"/>
    </source>
</evidence>
<evidence type="ECO:0000313" key="3">
    <source>
        <dbReference type="Proteomes" id="UP000623842"/>
    </source>
</evidence>
<feature type="transmembrane region" description="Helical" evidence="1">
    <location>
        <begin position="20"/>
        <end position="38"/>
    </location>
</feature>
<accession>A0A919BIP4</accession>
<dbReference type="AlphaFoldDB" id="A0A919BIP4"/>
<name>A0A919BIP4_9GAMM</name>
<keyword evidence="3" id="KW-1185">Reference proteome</keyword>
<comment type="caution">
    <text evidence="2">The sequence shown here is derived from an EMBL/GenBank/DDBJ whole genome shotgun (WGS) entry which is preliminary data.</text>
</comment>
<keyword evidence="1" id="KW-0472">Membrane</keyword>
<keyword evidence="1" id="KW-1133">Transmembrane helix</keyword>
<feature type="transmembrane region" description="Helical" evidence="1">
    <location>
        <begin position="44"/>
        <end position="66"/>
    </location>
</feature>
<reference evidence="2" key="1">
    <citation type="journal article" date="2014" name="Int. J. Syst. Evol. Microbiol.">
        <title>Complete genome sequence of Corynebacterium casei LMG S-19264T (=DSM 44701T), isolated from a smear-ripened cheese.</title>
        <authorList>
            <consortium name="US DOE Joint Genome Institute (JGI-PGF)"/>
            <person name="Walter F."/>
            <person name="Albersmeier A."/>
            <person name="Kalinowski J."/>
            <person name="Ruckert C."/>
        </authorList>
    </citation>
    <scope>NUCLEOTIDE SEQUENCE</scope>
    <source>
        <strain evidence="2">KCTC 42731</strain>
    </source>
</reference>
<protein>
    <submittedName>
        <fullName evidence="2">Uncharacterized protein</fullName>
    </submittedName>
</protein>
<sequence length="74" mass="8207">MAHSTHIFDRFMQAIKSFGIASYSLILVFIARSMFFSSPEQQHITAQGLMLGGAIIFGLALTKVIFEIVPTQET</sequence>
<dbReference type="RefSeq" id="WP_189770721.1">
    <property type="nucleotide sequence ID" value="NZ_BNCK01000005.1"/>
</dbReference>
<organism evidence="2 3">
    <name type="scientific">Thalassotalea marina</name>
    <dbReference type="NCBI Taxonomy" id="1673741"/>
    <lineage>
        <taxon>Bacteria</taxon>
        <taxon>Pseudomonadati</taxon>
        <taxon>Pseudomonadota</taxon>
        <taxon>Gammaproteobacteria</taxon>
        <taxon>Alteromonadales</taxon>
        <taxon>Colwelliaceae</taxon>
        <taxon>Thalassotalea</taxon>
    </lineage>
</organism>
<dbReference type="Proteomes" id="UP000623842">
    <property type="component" value="Unassembled WGS sequence"/>
</dbReference>
<reference evidence="2" key="2">
    <citation type="submission" date="2020-09" db="EMBL/GenBank/DDBJ databases">
        <authorList>
            <person name="Sun Q."/>
            <person name="Kim S."/>
        </authorList>
    </citation>
    <scope>NUCLEOTIDE SEQUENCE</scope>
    <source>
        <strain evidence="2">KCTC 42731</strain>
    </source>
</reference>
<evidence type="ECO:0000313" key="2">
    <source>
        <dbReference type="EMBL" id="GHF94495.1"/>
    </source>
</evidence>
<dbReference type="EMBL" id="BNCK01000005">
    <property type="protein sequence ID" value="GHF94495.1"/>
    <property type="molecule type" value="Genomic_DNA"/>
</dbReference>
<gene>
    <name evidence="2" type="ORF">GCM10017161_23430</name>
</gene>